<dbReference type="SUPFAM" id="SSF52540">
    <property type="entry name" value="P-loop containing nucleoside triphosphate hydrolases"/>
    <property type="match status" value="1"/>
</dbReference>
<dbReference type="GO" id="GO:0005524">
    <property type="term" value="F:ATP binding"/>
    <property type="evidence" value="ECO:0007669"/>
    <property type="project" value="UniProtKB-UniRule"/>
</dbReference>
<gene>
    <name evidence="9 13" type="primary">rho</name>
    <name evidence="13" type="ORF">HYR64_08270</name>
</gene>
<evidence type="ECO:0000256" key="7">
    <source>
        <dbReference type="ARBA" id="ARBA00023015"/>
    </source>
</evidence>
<feature type="binding site" evidence="9">
    <location>
        <position position="218"/>
    </location>
    <ligand>
        <name>ATP</name>
        <dbReference type="ChEBI" id="CHEBI:30616"/>
    </ligand>
</feature>
<dbReference type="PANTHER" id="PTHR46425">
    <property type="entry name" value="TRANSCRIPTION TERMINATION FACTOR RHO"/>
    <property type="match status" value="1"/>
</dbReference>
<dbReference type="NCBIfam" id="NF006886">
    <property type="entry name" value="PRK09376.1"/>
    <property type="match status" value="1"/>
</dbReference>
<dbReference type="GO" id="GO:0006353">
    <property type="term" value="P:DNA-templated transcription termination"/>
    <property type="evidence" value="ECO:0007669"/>
    <property type="project" value="UniProtKB-UniRule"/>
</dbReference>
<dbReference type="InterPro" id="IPR011113">
    <property type="entry name" value="Rho_RNA-bd"/>
</dbReference>
<dbReference type="Proteomes" id="UP000727962">
    <property type="component" value="Unassembled WGS sequence"/>
</dbReference>
<dbReference type="SMART" id="SM00357">
    <property type="entry name" value="CSP"/>
    <property type="match status" value="1"/>
</dbReference>
<dbReference type="GO" id="GO:0003723">
    <property type="term" value="F:RNA binding"/>
    <property type="evidence" value="ECO:0007669"/>
    <property type="project" value="UniProtKB-UniRule"/>
</dbReference>
<evidence type="ECO:0000256" key="4">
    <source>
        <dbReference type="ARBA" id="ARBA00022806"/>
    </source>
</evidence>
<comment type="caution">
    <text evidence="13">The sequence shown here is derived from an EMBL/GenBank/DDBJ whole genome shotgun (WGS) entry which is preliminary data.</text>
</comment>
<dbReference type="PANTHER" id="PTHR46425:SF1">
    <property type="entry name" value="TRANSCRIPTION TERMINATION FACTOR RHO"/>
    <property type="match status" value="1"/>
</dbReference>
<dbReference type="EC" id="3.6.4.-" evidence="9 10"/>
<keyword evidence="6 9" id="KW-0694">RNA-binding</keyword>
<proteinExistence type="inferred from homology"/>
<keyword evidence="1 9" id="KW-0806">Transcription termination</keyword>
<comment type="similarity">
    <text evidence="9 11">Belongs to the Rho family.</text>
</comment>
<keyword evidence="8 9" id="KW-0804">Transcription</keyword>
<evidence type="ECO:0000259" key="12">
    <source>
        <dbReference type="PROSITE" id="PS51856"/>
    </source>
</evidence>
<dbReference type="SMART" id="SM00382">
    <property type="entry name" value="AAA"/>
    <property type="match status" value="1"/>
</dbReference>
<name>A0A931LVR3_FIMGI</name>
<dbReference type="NCBIfam" id="TIGR00767">
    <property type="entry name" value="rho"/>
    <property type="match status" value="1"/>
</dbReference>
<dbReference type="Gene3D" id="3.40.50.300">
    <property type="entry name" value="P-loop containing nucleotide triphosphate hydrolases"/>
    <property type="match status" value="1"/>
</dbReference>
<keyword evidence="3 9" id="KW-0378">Hydrolase</keyword>
<protein>
    <recommendedName>
        <fullName evidence="9 10">Transcription termination factor Rho</fullName>
        <ecNumber evidence="9 10">3.6.4.-</ecNumber>
    </recommendedName>
    <alternativeName>
        <fullName evidence="9">ATP-dependent helicase Rho</fullName>
    </alternativeName>
</protein>
<dbReference type="Gene3D" id="2.40.50.140">
    <property type="entry name" value="Nucleic acid-binding proteins"/>
    <property type="match status" value="1"/>
</dbReference>
<dbReference type="EMBL" id="JACOSL010000051">
    <property type="protein sequence ID" value="MBI1757083.1"/>
    <property type="molecule type" value="Genomic_DNA"/>
</dbReference>
<feature type="binding site" evidence="9">
    <location>
        <begin position="175"/>
        <end position="180"/>
    </location>
    <ligand>
        <name>ATP</name>
        <dbReference type="ChEBI" id="CHEBI:30616"/>
    </ligand>
</feature>
<dbReference type="GO" id="GO:0004386">
    <property type="term" value="F:helicase activity"/>
    <property type="evidence" value="ECO:0007669"/>
    <property type="project" value="UniProtKB-UniRule"/>
</dbReference>
<dbReference type="PROSITE" id="PS51856">
    <property type="entry name" value="RHO_RNA_BD"/>
    <property type="match status" value="1"/>
</dbReference>
<evidence type="ECO:0000256" key="3">
    <source>
        <dbReference type="ARBA" id="ARBA00022801"/>
    </source>
</evidence>
<dbReference type="CDD" id="cd01128">
    <property type="entry name" value="rho_factor_C"/>
    <property type="match status" value="1"/>
</dbReference>
<keyword evidence="5 9" id="KW-0067">ATP-binding</keyword>
<evidence type="ECO:0000256" key="8">
    <source>
        <dbReference type="ARBA" id="ARBA00023163"/>
    </source>
</evidence>
<dbReference type="Pfam" id="PF00006">
    <property type="entry name" value="ATP-synt_ab"/>
    <property type="match status" value="1"/>
</dbReference>
<reference evidence="13" key="1">
    <citation type="submission" date="2020-07" db="EMBL/GenBank/DDBJ databases">
        <title>Huge and variable diversity of episymbiotic CPR bacteria and DPANN archaea in groundwater ecosystems.</title>
        <authorList>
            <person name="He C.Y."/>
            <person name="Keren R."/>
            <person name="Whittaker M."/>
            <person name="Farag I.F."/>
            <person name="Doudna J."/>
            <person name="Cate J.H.D."/>
            <person name="Banfield J.F."/>
        </authorList>
    </citation>
    <scope>NUCLEOTIDE SEQUENCE</scope>
    <source>
        <strain evidence="13">NC_groundwater_17_Pr7_B-0.1um_64_12</strain>
    </source>
</reference>
<sequence length="431" mass="48440">MDQADLEGLPEIDYNHFDQMTPAELMKAAKAAHLSTDLTRNEVVERLLLTANEEAGACYSRGVLEILPDGWGFLRRDNYQPSPQDVYVSQSQVKRFGLRPGDTIFGLVRQPKEGEKYQGMLRVESVNSFGTASPEMQRRRNFDELTPLYPDERIIMETVADNISTRIIDLIDPIGKGQRGLIVSPPKAGKTMMMKAIANAITANHPEIYLMVLLVDERPEEVTDMRRSVRGQVISSTFDEPAENHMRVADLCLEQAKRQVESGRDVVVLLDSLTRYSRASNLTINPSGRTLSGGLDPSALYRPRRFFGSARNIEEGGSMTVIASVLIDTGSRMDEAIFEEFKGTGNMEIVLDRDLAERRFWPAIDVKRSSTRHEELLFQKDELEGVVQLHRLLANQQNSVEATESLIKLLKRTPNNASFLESVVQKTRATV</sequence>
<dbReference type="InterPro" id="IPR003593">
    <property type="entry name" value="AAA+_ATPase"/>
</dbReference>
<dbReference type="Pfam" id="PF07497">
    <property type="entry name" value="Rho_RNA_bind"/>
    <property type="match status" value="1"/>
</dbReference>
<evidence type="ECO:0000256" key="11">
    <source>
        <dbReference type="PROSITE-ProRule" id="PRU01203"/>
    </source>
</evidence>
<comment type="subunit">
    <text evidence="9">Homohexamer. The homohexamer assembles into an open ring structure.</text>
</comment>
<dbReference type="SUPFAM" id="SSF50249">
    <property type="entry name" value="Nucleic acid-binding proteins"/>
    <property type="match status" value="1"/>
</dbReference>
<comment type="function">
    <text evidence="9">Facilitates transcription termination by a mechanism that involves Rho binding to the nascent RNA, activation of Rho's RNA-dependent ATPase activity, and release of the mRNA from the DNA template.</text>
</comment>
<evidence type="ECO:0000256" key="5">
    <source>
        <dbReference type="ARBA" id="ARBA00022840"/>
    </source>
</evidence>
<evidence type="ECO:0000313" key="13">
    <source>
        <dbReference type="EMBL" id="MBI1757083.1"/>
    </source>
</evidence>
<dbReference type="InterPro" id="IPR000194">
    <property type="entry name" value="ATPase_F1/V1/A1_a/bsu_nucl-bd"/>
</dbReference>
<evidence type="ECO:0000313" key="14">
    <source>
        <dbReference type="Proteomes" id="UP000727962"/>
    </source>
</evidence>
<dbReference type="HAMAP" id="MF_01884">
    <property type="entry name" value="Rho"/>
    <property type="match status" value="1"/>
</dbReference>
<dbReference type="InterPro" id="IPR004665">
    <property type="entry name" value="Term_rho"/>
</dbReference>
<evidence type="ECO:0000256" key="6">
    <source>
        <dbReference type="ARBA" id="ARBA00022884"/>
    </source>
</evidence>
<dbReference type="AlphaFoldDB" id="A0A931LVR3"/>
<dbReference type="InterPro" id="IPR041703">
    <property type="entry name" value="Rho_factor_ATP-bd"/>
</dbReference>
<keyword evidence="2 9" id="KW-0547">Nucleotide-binding</keyword>
<evidence type="ECO:0000256" key="1">
    <source>
        <dbReference type="ARBA" id="ARBA00022472"/>
    </source>
</evidence>
<dbReference type="GO" id="GO:0008186">
    <property type="term" value="F:ATP-dependent activity, acting on RNA"/>
    <property type="evidence" value="ECO:0007669"/>
    <property type="project" value="UniProtKB-UniRule"/>
</dbReference>
<keyword evidence="4 9" id="KW-0347">Helicase</keyword>
<accession>A0A931LVR3</accession>
<comment type="caution">
    <text evidence="9">Lacks conserved residue(s) required for the propagation of feature annotation.</text>
</comment>
<evidence type="ECO:0000256" key="2">
    <source>
        <dbReference type="ARBA" id="ARBA00022741"/>
    </source>
</evidence>
<evidence type="ECO:0000256" key="9">
    <source>
        <dbReference type="HAMAP-Rule" id="MF_01884"/>
    </source>
</evidence>
<dbReference type="CDD" id="cd04459">
    <property type="entry name" value="Rho_CSD"/>
    <property type="match status" value="1"/>
</dbReference>
<dbReference type="InterPro" id="IPR012340">
    <property type="entry name" value="NA-bd_OB-fold"/>
</dbReference>
<feature type="binding site" evidence="9">
    <location>
        <begin position="187"/>
        <end position="192"/>
    </location>
    <ligand>
        <name>ATP</name>
        <dbReference type="ChEBI" id="CHEBI:30616"/>
    </ligand>
</feature>
<organism evidence="13 14">
    <name type="scientific">Fimbriimonas ginsengisoli</name>
    <dbReference type="NCBI Taxonomy" id="1005039"/>
    <lineage>
        <taxon>Bacteria</taxon>
        <taxon>Bacillati</taxon>
        <taxon>Armatimonadota</taxon>
        <taxon>Fimbriimonadia</taxon>
        <taxon>Fimbriimonadales</taxon>
        <taxon>Fimbriimonadaceae</taxon>
        <taxon>Fimbriimonas</taxon>
    </lineage>
</organism>
<evidence type="ECO:0000256" key="10">
    <source>
        <dbReference type="NCBIfam" id="TIGR00767"/>
    </source>
</evidence>
<dbReference type="InterPro" id="IPR027417">
    <property type="entry name" value="P-loop_NTPase"/>
</dbReference>
<feature type="domain" description="Rho RNA-BD" evidence="12">
    <location>
        <begin position="57"/>
        <end position="130"/>
    </location>
</feature>
<dbReference type="InterPro" id="IPR011129">
    <property type="entry name" value="CSD"/>
</dbReference>
<dbReference type="GO" id="GO:0016787">
    <property type="term" value="F:hydrolase activity"/>
    <property type="evidence" value="ECO:0007669"/>
    <property type="project" value="UniProtKB-KW"/>
</dbReference>
<keyword evidence="7 9" id="KW-0805">Transcription regulation</keyword>